<dbReference type="Gene3D" id="3.40.50.200">
    <property type="entry name" value="Peptidase S8/S53 domain"/>
    <property type="match status" value="1"/>
</dbReference>
<evidence type="ECO:0000259" key="1">
    <source>
        <dbReference type="Pfam" id="PF00082"/>
    </source>
</evidence>
<evidence type="ECO:0000313" key="2">
    <source>
        <dbReference type="EMBL" id="GGJ76048.1"/>
    </source>
</evidence>
<feature type="domain" description="Peptidase S8/S53" evidence="1">
    <location>
        <begin position="88"/>
        <end position="231"/>
    </location>
</feature>
<dbReference type="SUPFAM" id="SSF52743">
    <property type="entry name" value="Subtilisin-like"/>
    <property type="match status" value="1"/>
</dbReference>
<dbReference type="EMBL" id="BMQB01000001">
    <property type="protein sequence ID" value="GGJ76048.1"/>
    <property type="molecule type" value="Genomic_DNA"/>
</dbReference>
<name>A0A8J3AYP3_9ACTN</name>
<evidence type="ECO:0000313" key="3">
    <source>
        <dbReference type="Proteomes" id="UP000649739"/>
    </source>
</evidence>
<dbReference type="InterPro" id="IPR000209">
    <property type="entry name" value="Peptidase_S8/S53_dom"/>
</dbReference>
<accession>A0A8J3AYP3</accession>
<gene>
    <name evidence="2" type="ORF">GCM10010123_02530</name>
</gene>
<dbReference type="AlphaFoldDB" id="A0A8J3AYP3"/>
<dbReference type="PROSITE" id="PS00137">
    <property type="entry name" value="SUBTILASE_HIS"/>
    <property type="match status" value="1"/>
</dbReference>
<reference evidence="2" key="1">
    <citation type="journal article" date="2014" name="Int. J. Syst. Evol. Microbiol.">
        <title>Complete genome sequence of Corynebacterium casei LMG S-19264T (=DSM 44701T), isolated from a smear-ripened cheese.</title>
        <authorList>
            <consortium name="US DOE Joint Genome Institute (JGI-PGF)"/>
            <person name="Walter F."/>
            <person name="Albersmeier A."/>
            <person name="Kalinowski J."/>
            <person name="Ruckert C."/>
        </authorList>
    </citation>
    <scope>NUCLEOTIDE SEQUENCE</scope>
    <source>
        <strain evidence="2">JCM 3090</strain>
    </source>
</reference>
<dbReference type="Proteomes" id="UP000649739">
    <property type="component" value="Unassembled WGS sequence"/>
</dbReference>
<dbReference type="InterPro" id="IPR022398">
    <property type="entry name" value="Peptidase_S8_His-AS"/>
</dbReference>
<dbReference type="GO" id="GO:0004252">
    <property type="term" value="F:serine-type endopeptidase activity"/>
    <property type="evidence" value="ECO:0007669"/>
    <property type="project" value="InterPro"/>
</dbReference>
<protein>
    <recommendedName>
        <fullName evidence="1">Peptidase S8/S53 domain-containing protein</fullName>
    </recommendedName>
</protein>
<organism evidence="2 3">
    <name type="scientific">Pilimelia anulata</name>
    <dbReference type="NCBI Taxonomy" id="53371"/>
    <lineage>
        <taxon>Bacteria</taxon>
        <taxon>Bacillati</taxon>
        <taxon>Actinomycetota</taxon>
        <taxon>Actinomycetes</taxon>
        <taxon>Micromonosporales</taxon>
        <taxon>Micromonosporaceae</taxon>
        <taxon>Pilimelia</taxon>
    </lineage>
</organism>
<dbReference type="RefSeq" id="WP_189168125.1">
    <property type="nucleotide sequence ID" value="NZ_BMQB01000001.1"/>
</dbReference>
<dbReference type="InterPro" id="IPR036852">
    <property type="entry name" value="Peptidase_S8/S53_dom_sf"/>
</dbReference>
<dbReference type="Pfam" id="PF00082">
    <property type="entry name" value="Peptidase_S8"/>
    <property type="match status" value="1"/>
</dbReference>
<reference evidence="2" key="2">
    <citation type="submission" date="2020-09" db="EMBL/GenBank/DDBJ databases">
        <authorList>
            <person name="Sun Q."/>
            <person name="Ohkuma M."/>
        </authorList>
    </citation>
    <scope>NUCLEOTIDE SEQUENCE</scope>
    <source>
        <strain evidence="2">JCM 3090</strain>
    </source>
</reference>
<comment type="caution">
    <text evidence="2">The sequence shown here is derived from an EMBL/GenBank/DDBJ whole genome shotgun (WGS) entry which is preliminary data.</text>
</comment>
<keyword evidence="3" id="KW-1185">Reference proteome</keyword>
<proteinExistence type="predicted"/>
<dbReference type="GO" id="GO:0006508">
    <property type="term" value="P:proteolysis"/>
    <property type="evidence" value="ECO:0007669"/>
    <property type="project" value="InterPro"/>
</dbReference>
<sequence length="282" mass="28918">MQPNLNSWYTVRPAAGTDPAVLLRELGSLPGVEAAYQPGAVGPADGAGAVPPIRRVSATPDLEPGQGFRRAGGGVDADHARTVPGGTGRNVAVHVVDGPFRWSHEDLSKLRVPGVLVPNGTPVWPAAGDHGTAIAGILASDANSFGTTGLASDAKLRVTHRASKENGDSIANAVQVAAQSPQAGHVIGVSRWCSPTSPAATTARSASRSSGTRRPNDAIKAATARGVHVVVGGSSVSDQCTRATRKRREFSSHGARVNLQGWSECIVTPDSEGTIGNTPDTK</sequence>